<comment type="caution">
    <text evidence="3">The sequence shown here is derived from an EMBL/GenBank/DDBJ whole genome shotgun (WGS) entry which is preliminary data.</text>
</comment>
<dbReference type="EMBL" id="JASAXT010000001">
    <property type="protein sequence ID" value="MDP8147640.1"/>
    <property type="molecule type" value="Genomic_DNA"/>
</dbReference>
<accession>A0AAW8CGR6</accession>
<evidence type="ECO:0000313" key="4">
    <source>
        <dbReference type="Proteomes" id="UP001226020"/>
    </source>
</evidence>
<evidence type="ECO:0000259" key="2">
    <source>
        <dbReference type="PROSITE" id="PS51648"/>
    </source>
</evidence>
<dbReference type="InterPro" id="IPR038068">
    <property type="entry name" value="YcgL-like_sf"/>
</dbReference>
<proteinExistence type="inferred from homology"/>
<dbReference type="Pfam" id="PF05166">
    <property type="entry name" value="YcgL"/>
    <property type="match status" value="1"/>
</dbReference>
<keyword evidence="4" id="KW-1185">Reference proteome</keyword>
<protein>
    <recommendedName>
        <fullName evidence="1">YcgL domain-containing protein QJU57_00905</fullName>
    </recommendedName>
</protein>
<dbReference type="InterPro" id="IPR027354">
    <property type="entry name" value="YcgL_dom"/>
</dbReference>
<dbReference type="HAMAP" id="MF_01866">
    <property type="entry name" value="UPF0745"/>
    <property type="match status" value="1"/>
</dbReference>
<organism evidence="3 4">
    <name type="scientific">Phocoenobacter atlanticus subsp. atlanticus</name>
    <dbReference type="NCBI Taxonomy" id="3061285"/>
    <lineage>
        <taxon>Bacteria</taxon>
        <taxon>Pseudomonadati</taxon>
        <taxon>Pseudomonadota</taxon>
        <taxon>Gammaproteobacteria</taxon>
        <taxon>Pasteurellales</taxon>
        <taxon>Pasteurellaceae</taxon>
        <taxon>Phocoenobacter</taxon>
        <taxon>Phocoenobacter atlanticus</taxon>
    </lineage>
</organism>
<dbReference type="SUPFAM" id="SSF160191">
    <property type="entry name" value="YcgL-like"/>
    <property type="match status" value="1"/>
</dbReference>
<dbReference type="Proteomes" id="UP001226020">
    <property type="component" value="Unassembled WGS sequence"/>
</dbReference>
<dbReference type="PROSITE" id="PS51648">
    <property type="entry name" value="YCGL"/>
    <property type="match status" value="1"/>
</dbReference>
<feature type="domain" description="YcgL" evidence="2">
    <location>
        <begin position="1"/>
        <end position="85"/>
    </location>
</feature>
<dbReference type="AlphaFoldDB" id="A0AAW8CGR6"/>
<dbReference type="PANTHER" id="PTHR38109:SF1">
    <property type="entry name" value="PROTEIN YCGL"/>
    <property type="match status" value="1"/>
</dbReference>
<dbReference type="PANTHER" id="PTHR38109">
    <property type="entry name" value="PROTEIN YCGL"/>
    <property type="match status" value="1"/>
</dbReference>
<evidence type="ECO:0000313" key="3">
    <source>
        <dbReference type="EMBL" id="MDP8147640.1"/>
    </source>
</evidence>
<dbReference type="GeneID" id="300270526"/>
<dbReference type="RefSeq" id="WP_306346583.1">
    <property type="nucleotide sequence ID" value="NZ_JASAVU010000003.1"/>
</dbReference>
<gene>
    <name evidence="3" type="ORF">QJU57_00905</name>
</gene>
<reference evidence="3 4" key="1">
    <citation type="journal article" date="2023" name="Front. Microbiol.">
        <title>Phylogeography and host specificity of Pasteurellaceae pathogenic to sea-farmed fish in the north-east Atlantic.</title>
        <authorList>
            <person name="Gulla S."/>
            <person name="Colquhoun D.J."/>
            <person name="Olsen A.B."/>
            <person name="Spilsberg B."/>
            <person name="Lagesen K."/>
            <person name="Aakesson C.P."/>
            <person name="Strom S."/>
            <person name="Manji F."/>
            <person name="Birkbeck T.H."/>
            <person name="Nilsen H.K."/>
        </authorList>
    </citation>
    <scope>NUCLEOTIDE SEQUENCE [LARGE SCALE GENOMIC DNA]</scope>
    <source>
        <strain evidence="3 4">NVIB3131</strain>
    </source>
</reference>
<name>A0AAW8CGR6_9PAST</name>
<dbReference type="Gene3D" id="3.10.510.20">
    <property type="entry name" value="YcgL domain"/>
    <property type="match status" value="1"/>
</dbReference>
<evidence type="ECO:0000256" key="1">
    <source>
        <dbReference type="HAMAP-Rule" id="MF_01866"/>
    </source>
</evidence>
<sequence>MICAIYRSSKKEGMYLYIEKREQFDAVPEALLRTFGKPQFSMLFNLKGDKQLKIAPNQKVLEAIKEQGFYLQVPPLPENNRKFLPIDF</sequence>